<dbReference type="AlphaFoldDB" id="A0A6M3JSI3"/>
<accession>A0A6M3JSI3</accession>
<proteinExistence type="predicted"/>
<protein>
    <submittedName>
        <fullName evidence="1">Uncharacterized protein</fullName>
    </submittedName>
</protein>
<evidence type="ECO:0000313" key="1">
    <source>
        <dbReference type="EMBL" id="QJA72082.1"/>
    </source>
</evidence>
<name>A0A6M3JSI3_9ZZZZ</name>
<gene>
    <name evidence="1" type="ORF">MM415A02929_0004</name>
</gene>
<organism evidence="1">
    <name type="scientific">viral metagenome</name>
    <dbReference type="NCBI Taxonomy" id="1070528"/>
    <lineage>
        <taxon>unclassified sequences</taxon>
        <taxon>metagenomes</taxon>
        <taxon>organismal metagenomes</taxon>
    </lineage>
</organism>
<dbReference type="EMBL" id="MT141923">
    <property type="protein sequence ID" value="QJA72082.1"/>
    <property type="molecule type" value="Genomic_DNA"/>
</dbReference>
<sequence length="65" mass="7399">MELGLTEDNFILLEEVYNPIVLRTKEDLDLAICMRDYGFEIAVHAVGSKKKPQKYSINSLGVKKL</sequence>
<reference evidence="1" key="1">
    <citation type="submission" date="2020-03" db="EMBL/GenBank/DDBJ databases">
        <title>The deep terrestrial virosphere.</title>
        <authorList>
            <person name="Holmfeldt K."/>
            <person name="Nilsson E."/>
            <person name="Simone D."/>
            <person name="Lopez-Fernandez M."/>
            <person name="Wu X."/>
            <person name="de Brujin I."/>
            <person name="Lundin D."/>
            <person name="Andersson A."/>
            <person name="Bertilsson S."/>
            <person name="Dopson M."/>
        </authorList>
    </citation>
    <scope>NUCLEOTIDE SEQUENCE</scope>
    <source>
        <strain evidence="1">MM415A02929</strain>
    </source>
</reference>